<dbReference type="InterPro" id="IPR000182">
    <property type="entry name" value="GNAT_dom"/>
</dbReference>
<evidence type="ECO:0000256" key="1">
    <source>
        <dbReference type="ARBA" id="ARBA00022679"/>
    </source>
</evidence>
<evidence type="ECO:0000313" key="4">
    <source>
        <dbReference type="EMBL" id="WCO65360.1"/>
    </source>
</evidence>
<protein>
    <submittedName>
        <fullName evidence="4">GNAT family N-acetyltransferase</fullName>
    </submittedName>
</protein>
<dbReference type="RefSeq" id="WP_272734885.1">
    <property type="nucleotide sequence ID" value="NZ_CP116942.1"/>
</dbReference>
<keyword evidence="5" id="KW-1185">Reference proteome</keyword>
<dbReference type="Proteomes" id="UP001216390">
    <property type="component" value="Chromosome"/>
</dbReference>
<dbReference type="InterPro" id="IPR050832">
    <property type="entry name" value="Bact_Acetyltransf"/>
</dbReference>
<evidence type="ECO:0000259" key="3">
    <source>
        <dbReference type="PROSITE" id="PS51186"/>
    </source>
</evidence>
<name>A0AAE9Y311_9ACTN</name>
<dbReference type="Gene3D" id="3.40.630.30">
    <property type="match status" value="1"/>
</dbReference>
<reference evidence="4" key="1">
    <citation type="submission" date="2023-01" db="EMBL/GenBank/DDBJ databases">
        <title>The diversity of Class Acidimicrobiia in South China Sea sediment environments and the proposal of Iamia marina sp. nov., a novel species of the genus Iamia.</title>
        <authorList>
            <person name="He Y."/>
            <person name="Tian X."/>
        </authorList>
    </citation>
    <scope>NUCLEOTIDE SEQUENCE</scope>
    <source>
        <strain evidence="4">DSM 19957</strain>
    </source>
</reference>
<accession>A0AAE9Y311</accession>
<dbReference type="SUPFAM" id="SSF55729">
    <property type="entry name" value="Acyl-CoA N-acyltransferases (Nat)"/>
    <property type="match status" value="1"/>
</dbReference>
<gene>
    <name evidence="4" type="ORF">PO878_12725</name>
</gene>
<dbReference type="AlphaFoldDB" id="A0AAE9Y311"/>
<evidence type="ECO:0000313" key="5">
    <source>
        <dbReference type="Proteomes" id="UP001216390"/>
    </source>
</evidence>
<dbReference type="EMBL" id="CP116942">
    <property type="protein sequence ID" value="WCO65360.1"/>
    <property type="molecule type" value="Genomic_DNA"/>
</dbReference>
<dbReference type="KEGG" id="ima:PO878_12725"/>
<dbReference type="Pfam" id="PF00583">
    <property type="entry name" value="Acetyltransf_1"/>
    <property type="match status" value="1"/>
</dbReference>
<dbReference type="CDD" id="cd04301">
    <property type="entry name" value="NAT_SF"/>
    <property type="match status" value="1"/>
</dbReference>
<dbReference type="InterPro" id="IPR016181">
    <property type="entry name" value="Acyl_CoA_acyltransferase"/>
</dbReference>
<sequence>MPAPTSPPGLVVGPQPWGEGDGAALVADLLDDLHRRYGPLAIPGDGPDLTASLPPEAWPAPPAAHPHDPRWAVTAEAVRPPAGRFLVARLDGVAVGCGALRPLPGGPSDVAEVKRMFTAPVARGRGVARVLLAHLEEAAAELGYRTVVLETGLAQPEAIALYRSAGWELMAPYGEYRHEPSSLCFARRVGGPTV</sequence>
<feature type="domain" description="N-acetyltransferase" evidence="3">
    <location>
        <begin position="44"/>
        <end position="190"/>
    </location>
</feature>
<organism evidence="4 5">
    <name type="scientific">Iamia majanohamensis</name>
    <dbReference type="NCBI Taxonomy" id="467976"/>
    <lineage>
        <taxon>Bacteria</taxon>
        <taxon>Bacillati</taxon>
        <taxon>Actinomycetota</taxon>
        <taxon>Acidimicrobiia</taxon>
        <taxon>Acidimicrobiales</taxon>
        <taxon>Iamiaceae</taxon>
        <taxon>Iamia</taxon>
    </lineage>
</organism>
<keyword evidence="1" id="KW-0808">Transferase</keyword>
<dbReference type="GO" id="GO:0016747">
    <property type="term" value="F:acyltransferase activity, transferring groups other than amino-acyl groups"/>
    <property type="evidence" value="ECO:0007669"/>
    <property type="project" value="InterPro"/>
</dbReference>
<keyword evidence="2" id="KW-0012">Acyltransferase</keyword>
<dbReference type="PANTHER" id="PTHR43877">
    <property type="entry name" value="AMINOALKYLPHOSPHONATE N-ACETYLTRANSFERASE-RELATED-RELATED"/>
    <property type="match status" value="1"/>
</dbReference>
<dbReference type="PANTHER" id="PTHR43877:SF2">
    <property type="entry name" value="AMINOALKYLPHOSPHONATE N-ACETYLTRANSFERASE-RELATED"/>
    <property type="match status" value="1"/>
</dbReference>
<proteinExistence type="predicted"/>
<evidence type="ECO:0000256" key="2">
    <source>
        <dbReference type="ARBA" id="ARBA00023315"/>
    </source>
</evidence>
<dbReference type="PROSITE" id="PS51186">
    <property type="entry name" value="GNAT"/>
    <property type="match status" value="1"/>
</dbReference>